<feature type="binding site" evidence="7">
    <location>
        <begin position="23"/>
        <end position="29"/>
    </location>
    <ligand>
        <name>GTP</name>
        <dbReference type="ChEBI" id="CHEBI:37565"/>
    </ligand>
</feature>
<organism evidence="9 10">
    <name type="scientific">Nakamurella leprariae</name>
    <dbReference type="NCBI Taxonomy" id="2803911"/>
    <lineage>
        <taxon>Bacteria</taxon>
        <taxon>Bacillati</taxon>
        <taxon>Actinomycetota</taxon>
        <taxon>Actinomycetes</taxon>
        <taxon>Nakamurellales</taxon>
        <taxon>Nakamurellaceae</taxon>
        <taxon>Nakamurella</taxon>
    </lineage>
</organism>
<evidence type="ECO:0000256" key="4">
    <source>
        <dbReference type="ARBA" id="ARBA00022755"/>
    </source>
</evidence>
<dbReference type="GO" id="GO:0005525">
    <property type="term" value="F:GTP binding"/>
    <property type="evidence" value="ECO:0007669"/>
    <property type="project" value="UniProtKB-UniRule"/>
</dbReference>
<dbReference type="AlphaFoldDB" id="A0A938YF87"/>
<comment type="cofactor">
    <cofactor evidence="7">
        <name>Mg(2+)</name>
        <dbReference type="ChEBI" id="CHEBI:18420"/>
    </cofactor>
    <text evidence="7">Binds 1 Mg(2+) ion per subunit.</text>
</comment>
<dbReference type="HAMAP" id="MF_00011">
    <property type="entry name" value="Adenylosucc_synth"/>
    <property type="match status" value="1"/>
</dbReference>
<accession>A0A938YF87</accession>
<evidence type="ECO:0000256" key="3">
    <source>
        <dbReference type="ARBA" id="ARBA00022741"/>
    </source>
</evidence>
<keyword evidence="2 7" id="KW-0479">Metal-binding</keyword>
<dbReference type="GO" id="GO:0005737">
    <property type="term" value="C:cytoplasm"/>
    <property type="evidence" value="ECO:0007669"/>
    <property type="project" value="UniProtKB-SubCell"/>
</dbReference>
<evidence type="ECO:0000313" key="9">
    <source>
        <dbReference type="EMBL" id="MBM9467069.1"/>
    </source>
</evidence>
<feature type="active site" description="Proton acceptor" evidence="7">
    <location>
        <position position="24"/>
    </location>
</feature>
<keyword evidence="4 7" id="KW-0658">Purine biosynthesis</keyword>
<dbReference type="Gene3D" id="3.90.170.10">
    <property type="entry name" value="Adenylosuccinate Synthetase, subunit A, domain 3"/>
    <property type="match status" value="1"/>
</dbReference>
<evidence type="ECO:0000313" key="10">
    <source>
        <dbReference type="Proteomes" id="UP000663792"/>
    </source>
</evidence>
<evidence type="ECO:0000256" key="1">
    <source>
        <dbReference type="ARBA" id="ARBA00022598"/>
    </source>
</evidence>
<keyword evidence="6 7" id="KW-0342">GTP-binding</keyword>
<keyword evidence="10" id="KW-1185">Reference proteome</keyword>
<sequence length="458" mass="47548">MTGGPAARFPEQANVVVTGLGFGDEGKGATVDWLCSTRPVAAVVRCNGGAQAAHTVREPGVDGRPGRRHTFHQFGSGTFAGVPTYLAEGVTVEPIALAAEAEALAGLGVSDPLRMLTVHPDALVTTPVHVAANRTREDRRGRRAHGSCGLGVGETVWYDLAARAGAQAGQRVGDLDAPGDVTGPALRVGDCRDRSTLRRRLEDLIAVYRPLLAGSEHGHPGVDEMVELASAFAEAVRVAEPGHLARVGRRGPVVVEQAQGVLLDQWRGFHPHTTWSTTTPDSGQAVLAAAGLAPGAVVGVVRGYATRHGAGPLPTEDGDLLDHLPEPDNDTGRYQGAWRVGHLDLVGLRYALRVAGRVDGLAVTHLDSVVGTAGRVRVAVAHRVGGTRVTDWAVGRSGDLDHQAGLTAQLTAAEPELVTMDGADDVLRHLAALGVPVVATATGPTRADRAACAVLAGR</sequence>
<protein>
    <recommendedName>
        <fullName evidence="7 8">Adenylosuccinate synthetase</fullName>
        <shortName evidence="7">AMPSase</shortName>
        <shortName evidence="7">AdSS</shortName>
        <ecNumber evidence="7 8">6.3.4.4</ecNumber>
    </recommendedName>
    <alternativeName>
        <fullName evidence="7">IMP--aspartate ligase</fullName>
    </alternativeName>
</protein>
<dbReference type="InterPro" id="IPR018220">
    <property type="entry name" value="Adenylosuccin_syn_GTP-bd"/>
</dbReference>
<comment type="subcellular location">
    <subcellularLocation>
        <location evidence="7">Cytoplasm</location>
    </subcellularLocation>
</comment>
<dbReference type="PANTHER" id="PTHR11846:SF0">
    <property type="entry name" value="ADENYLOSUCCINATE SYNTHETASE"/>
    <property type="match status" value="1"/>
</dbReference>
<dbReference type="SUPFAM" id="SSF52540">
    <property type="entry name" value="P-loop containing nucleoside triphosphate hydrolases"/>
    <property type="match status" value="1"/>
</dbReference>
<feature type="binding site" evidence="7">
    <location>
        <begin position="365"/>
        <end position="367"/>
    </location>
    <ligand>
        <name>GTP</name>
        <dbReference type="ChEBI" id="CHEBI:37565"/>
    </ligand>
</feature>
<dbReference type="Proteomes" id="UP000663792">
    <property type="component" value="Unassembled WGS sequence"/>
</dbReference>
<dbReference type="GO" id="GO:0000287">
    <property type="term" value="F:magnesium ion binding"/>
    <property type="evidence" value="ECO:0007669"/>
    <property type="project" value="UniProtKB-UniRule"/>
</dbReference>
<reference evidence="9" key="1">
    <citation type="submission" date="2021-01" db="EMBL/GenBank/DDBJ databases">
        <title>YIM 132084 draft genome.</title>
        <authorList>
            <person name="An D."/>
        </authorList>
    </citation>
    <scope>NUCLEOTIDE SEQUENCE</scope>
    <source>
        <strain evidence="9">YIM 132084</strain>
    </source>
</reference>
<dbReference type="SMART" id="SM00788">
    <property type="entry name" value="Adenylsucc_synt"/>
    <property type="match status" value="1"/>
</dbReference>
<feature type="binding site" evidence="7">
    <location>
        <position position="24"/>
    </location>
    <ligand>
        <name>Mg(2+)</name>
        <dbReference type="ChEBI" id="CHEBI:18420"/>
    </ligand>
</feature>
<feature type="binding site" description="in other chain" evidence="7">
    <location>
        <begin position="24"/>
        <end position="27"/>
    </location>
    <ligand>
        <name>IMP</name>
        <dbReference type="ChEBI" id="CHEBI:58053"/>
        <note>ligand shared between dimeric partners</note>
    </ligand>
</feature>
<comment type="function">
    <text evidence="7">Plays an important role in the de novo pathway of purine nucleotide biosynthesis. Catalyzes the first committed step in the biosynthesis of AMP from IMP.</text>
</comment>
<proteinExistence type="inferred from homology"/>
<feature type="binding site" description="in other chain" evidence="7">
    <location>
        <position position="274"/>
    </location>
    <ligand>
        <name>IMP</name>
        <dbReference type="ChEBI" id="CHEBI:58053"/>
        <note>ligand shared between dimeric partners</note>
    </ligand>
</feature>
<evidence type="ECO:0000256" key="2">
    <source>
        <dbReference type="ARBA" id="ARBA00022723"/>
    </source>
</evidence>
<evidence type="ECO:0000256" key="6">
    <source>
        <dbReference type="ARBA" id="ARBA00023134"/>
    </source>
</evidence>
<dbReference type="Gene3D" id="3.40.440.10">
    <property type="entry name" value="Adenylosuccinate Synthetase, subunit A, domain 1"/>
    <property type="match status" value="1"/>
</dbReference>
<keyword evidence="3 7" id="KW-0547">Nucleotide-binding</keyword>
<dbReference type="InterPro" id="IPR042109">
    <property type="entry name" value="Adenylosuccinate_synth_dom1"/>
</dbReference>
<dbReference type="GO" id="GO:0044208">
    <property type="term" value="P:'de novo' AMP biosynthetic process"/>
    <property type="evidence" value="ECO:0007669"/>
    <property type="project" value="UniProtKB-UniRule"/>
</dbReference>
<dbReference type="InterPro" id="IPR001114">
    <property type="entry name" value="Adenylosuccinate_synthetase"/>
</dbReference>
<comment type="caution">
    <text evidence="9">The sequence shown here is derived from an EMBL/GenBank/DDBJ whole genome shotgun (WGS) entry which is preliminary data.</text>
</comment>
<dbReference type="GO" id="GO:0046040">
    <property type="term" value="P:IMP metabolic process"/>
    <property type="evidence" value="ECO:0007669"/>
    <property type="project" value="TreeGrafter"/>
</dbReference>
<comment type="pathway">
    <text evidence="7 8">Purine metabolism; AMP biosynthesis via de novo pathway; AMP from IMP: step 1/2.</text>
</comment>
<dbReference type="Pfam" id="PF00709">
    <property type="entry name" value="Adenylsucc_synt"/>
    <property type="match status" value="1"/>
</dbReference>
<keyword evidence="1 7" id="KW-0436">Ligase</keyword>
<evidence type="ECO:0000256" key="7">
    <source>
        <dbReference type="HAMAP-Rule" id="MF_00011"/>
    </source>
</evidence>
<keyword evidence="7" id="KW-0963">Cytoplasm</keyword>
<feature type="binding site" description="in other chain" evidence="7">
    <location>
        <position position="259"/>
    </location>
    <ligand>
        <name>IMP</name>
        <dbReference type="ChEBI" id="CHEBI:58053"/>
        <note>ligand shared between dimeric partners</note>
    </ligand>
</feature>
<comment type="caution">
    <text evidence="7">Lacks conserved residue(s) required for the propagation of feature annotation.</text>
</comment>
<feature type="binding site" evidence="7">
    <location>
        <position position="163"/>
    </location>
    <ligand>
        <name>IMP</name>
        <dbReference type="ChEBI" id="CHEBI:58053"/>
        <note>ligand shared between dimeric partners</note>
    </ligand>
</feature>
<dbReference type="RefSeq" id="WP_205259989.1">
    <property type="nucleotide sequence ID" value="NZ_JAERWK010000008.1"/>
</dbReference>
<feature type="active site" description="Proton donor" evidence="7">
    <location>
        <position position="54"/>
    </location>
</feature>
<dbReference type="EMBL" id="JAERWK010000008">
    <property type="protein sequence ID" value="MBM9467069.1"/>
    <property type="molecule type" value="Genomic_DNA"/>
</dbReference>
<dbReference type="InterPro" id="IPR042110">
    <property type="entry name" value="Adenylosuccinate_synth_dom2"/>
</dbReference>
<keyword evidence="5 7" id="KW-0460">Magnesium</keyword>
<evidence type="ECO:0000256" key="5">
    <source>
        <dbReference type="ARBA" id="ARBA00022842"/>
    </source>
</evidence>
<dbReference type="PANTHER" id="PTHR11846">
    <property type="entry name" value="ADENYLOSUCCINATE SYNTHETASE"/>
    <property type="match status" value="1"/>
</dbReference>
<name>A0A938YF87_9ACTN</name>
<dbReference type="GO" id="GO:0004019">
    <property type="term" value="F:adenylosuccinate synthase activity"/>
    <property type="evidence" value="ECO:0007669"/>
    <property type="project" value="UniProtKB-UniRule"/>
</dbReference>
<dbReference type="PROSITE" id="PS01266">
    <property type="entry name" value="ADENYLOSUCCIN_SYN_1"/>
    <property type="match status" value="1"/>
</dbReference>
<comment type="catalytic activity">
    <reaction evidence="7 8">
        <text>IMP + L-aspartate + GTP = N(6)-(1,2-dicarboxyethyl)-AMP + GDP + phosphate + 2 H(+)</text>
        <dbReference type="Rhea" id="RHEA:15753"/>
        <dbReference type="ChEBI" id="CHEBI:15378"/>
        <dbReference type="ChEBI" id="CHEBI:29991"/>
        <dbReference type="ChEBI" id="CHEBI:37565"/>
        <dbReference type="ChEBI" id="CHEBI:43474"/>
        <dbReference type="ChEBI" id="CHEBI:57567"/>
        <dbReference type="ChEBI" id="CHEBI:58053"/>
        <dbReference type="ChEBI" id="CHEBI:58189"/>
        <dbReference type="EC" id="6.3.4.4"/>
    </reaction>
</comment>
<comment type="subunit">
    <text evidence="7">Homodimer.</text>
</comment>
<gene>
    <name evidence="7" type="primary">purA</name>
    <name evidence="9" type="ORF">JL106_07210</name>
</gene>
<dbReference type="InterPro" id="IPR027417">
    <property type="entry name" value="P-loop_NTPase"/>
</dbReference>
<dbReference type="InterPro" id="IPR042111">
    <property type="entry name" value="Adenylosuccinate_synth_dom3"/>
</dbReference>
<comment type="similarity">
    <text evidence="7 8">Belongs to the adenylosuccinate synthetase family.</text>
</comment>
<dbReference type="Gene3D" id="1.10.300.10">
    <property type="entry name" value="Adenylosuccinate Synthetase, subunit A, domain 2"/>
    <property type="match status" value="1"/>
</dbReference>
<dbReference type="EC" id="6.3.4.4" evidence="7 8"/>
<evidence type="ECO:0000256" key="8">
    <source>
        <dbReference type="RuleBase" id="RU000520"/>
    </source>
</evidence>